<protein>
    <submittedName>
        <fullName evidence="2">Uncharacterized protein</fullName>
    </submittedName>
</protein>
<evidence type="ECO:0000313" key="2">
    <source>
        <dbReference type="EMBL" id="PWS37778.1"/>
    </source>
</evidence>
<gene>
    <name evidence="2" type="ORF">DFH01_00200</name>
</gene>
<accession>A0A317FJF5</accession>
<evidence type="ECO:0000256" key="1">
    <source>
        <dbReference type="SAM" id="MobiDB-lite"/>
    </source>
</evidence>
<dbReference type="AlphaFoldDB" id="A0A317FJF5"/>
<dbReference type="EMBL" id="QGNA01000001">
    <property type="protein sequence ID" value="PWS37778.1"/>
    <property type="molecule type" value="Genomic_DNA"/>
</dbReference>
<evidence type="ECO:0000313" key="3">
    <source>
        <dbReference type="Proteomes" id="UP000245765"/>
    </source>
</evidence>
<reference evidence="3" key="1">
    <citation type="submission" date="2018-05" db="EMBL/GenBank/DDBJ databases">
        <authorList>
            <person name="Du Z."/>
            <person name="Wang X."/>
        </authorList>
    </citation>
    <scope>NUCLEOTIDE SEQUENCE [LARGE SCALE GENOMIC DNA]</scope>
    <source>
        <strain evidence="3">CQN31</strain>
    </source>
</reference>
<sequence>MNRAFRASLHAAERSTARAAQADEVKNARDGARNAGELPIAAEIAAAHREHRAAQLSRLPNARVWRAVRAEFSREQHPKPGRPPKLAAITFEEGARSAWTLLTGRAPRARRDAGEDEPPAERFTRILATMAVEGEIAVRGQSMNPDRAMRHWRDEIAALSQAPFAITRLERRRHK</sequence>
<feature type="region of interest" description="Disordered" evidence="1">
    <location>
        <begin position="1"/>
        <end position="30"/>
    </location>
</feature>
<feature type="compositionally biased region" description="Basic and acidic residues" evidence="1">
    <location>
        <begin position="11"/>
        <end position="30"/>
    </location>
</feature>
<keyword evidence="3" id="KW-1185">Reference proteome</keyword>
<comment type="caution">
    <text evidence="2">The sequence shown here is derived from an EMBL/GenBank/DDBJ whole genome shotgun (WGS) entry which is preliminary data.</text>
</comment>
<dbReference type="Proteomes" id="UP000245765">
    <property type="component" value="Unassembled WGS sequence"/>
</dbReference>
<proteinExistence type="predicted"/>
<name>A0A317FJF5_9PROT</name>
<organism evidence="2 3">
    <name type="scientific">Falsiroseomonas bella</name>
    <dbReference type="NCBI Taxonomy" id="2184016"/>
    <lineage>
        <taxon>Bacteria</taxon>
        <taxon>Pseudomonadati</taxon>
        <taxon>Pseudomonadota</taxon>
        <taxon>Alphaproteobacteria</taxon>
        <taxon>Acetobacterales</taxon>
        <taxon>Roseomonadaceae</taxon>
        <taxon>Falsiroseomonas</taxon>
    </lineage>
</organism>